<dbReference type="CDD" id="cd05471">
    <property type="entry name" value="pepsin_like"/>
    <property type="match status" value="1"/>
</dbReference>
<dbReference type="Proteomes" id="UP000591131">
    <property type="component" value="Unassembled WGS sequence"/>
</dbReference>
<dbReference type="GO" id="GO:0006508">
    <property type="term" value="P:proteolysis"/>
    <property type="evidence" value="ECO:0007669"/>
    <property type="project" value="UniProtKB-KW"/>
</dbReference>
<reference evidence="7 8" key="1">
    <citation type="submission" date="2020-04" db="EMBL/GenBank/DDBJ databases">
        <title>Perkinsus chesapeaki whole genome sequence.</title>
        <authorList>
            <person name="Bogema D.R."/>
        </authorList>
    </citation>
    <scope>NUCLEOTIDE SEQUENCE [LARGE SCALE GENOMIC DNA]</scope>
    <source>
        <strain evidence="7">ATCC PRA-425</strain>
    </source>
</reference>
<feature type="signal peptide" evidence="5">
    <location>
        <begin position="1"/>
        <end position="19"/>
    </location>
</feature>
<sequence length="370" mass="41004">MPTYIIIYWSMLFLRCLSAGPIRLPIKRMPFESGLDVYSIMVDLVVDGQSLRALIDTGTWTTFFVWKSWYEKGQPGGCSMLTFGCYECPGQPCMAGPTETDKFADGSGATWFKRNGMITFASVSTKLDYGLLSKYDYIQDIPVPHASFGLAPNADKSSSYIPIIQQLRSQKLIDNSRFSVYLKPGKELAGELLIGADDPVLYKGPLRYISLVKPRFLQLTELRIGSNAASKIPLSDLAELDTGADSFYMPKYIVPRVISDLQRRGSRRVLFTKVNNQYKVKCADQRYLPPMTFSFKGAAASAAGSGVELELPPSVYVQPCESGSGAGCELCKILISGIDDDIWGFGYPSLIGKYFTYDWDKLQLGVADLK</sequence>
<dbReference type="InterPro" id="IPR033121">
    <property type="entry name" value="PEPTIDASE_A1"/>
</dbReference>
<evidence type="ECO:0000256" key="4">
    <source>
        <dbReference type="ARBA" id="ARBA00022801"/>
    </source>
</evidence>
<evidence type="ECO:0000256" key="5">
    <source>
        <dbReference type="SAM" id="SignalP"/>
    </source>
</evidence>
<keyword evidence="4" id="KW-0378">Hydrolase</keyword>
<evidence type="ECO:0000313" key="8">
    <source>
        <dbReference type="Proteomes" id="UP000591131"/>
    </source>
</evidence>
<dbReference type="Pfam" id="PF00026">
    <property type="entry name" value="Asp"/>
    <property type="match status" value="1"/>
</dbReference>
<evidence type="ECO:0000256" key="1">
    <source>
        <dbReference type="ARBA" id="ARBA00007447"/>
    </source>
</evidence>
<dbReference type="OrthoDB" id="446656at2759"/>
<dbReference type="InterPro" id="IPR021109">
    <property type="entry name" value="Peptidase_aspartic_dom_sf"/>
</dbReference>
<evidence type="ECO:0000256" key="3">
    <source>
        <dbReference type="ARBA" id="ARBA00022750"/>
    </source>
</evidence>
<protein>
    <recommendedName>
        <fullName evidence="6">Peptidase A1 domain-containing protein</fullName>
    </recommendedName>
</protein>
<evidence type="ECO:0000256" key="2">
    <source>
        <dbReference type="ARBA" id="ARBA00022670"/>
    </source>
</evidence>
<accession>A0A7J6N3V3</accession>
<proteinExistence type="inferred from homology"/>
<comment type="similarity">
    <text evidence="1">Belongs to the peptidase A1 family.</text>
</comment>
<evidence type="ECO:0000313" key="7">
    <source>
        <dbReference type="EMBL" id="KAF4678334.1"/>
    </source>
</evidence>
<comment type="caution">
    <text evidence="7">The sequence shown here is derived from an EMBL/GenBank/DDBJ whole genome shotgun (WGS) entry which is preliminary data.</text>
</comment>
<dbReference type="InterPro" id="IPR001461">
    <property type="entry name" value="Aspartic_peptidase_A1"/>
</dbReference>
<feature type="domain" description="Peptidase A1" evidence="6">
    <location>
        <begin position="38"/>
        <end position="367"/>
    </location>
</feature>
<dbReference type="InterPro" id="IPR034164">
    <property type="entry name" value="Pepsin-like_dom"/>
</dbReference>
<dbReference type="EMBL" id="JAAPAO010000001">
    <property type="protein sequence ID" value="KAF4678334.1"/>
    <property type="molecule type" value="Genomic_DNA"/>
</dbReference>
<keyword evidence="8" id="KW-1185">Reference proteome</keyword>
<dbReference type="PANTHER" id="PTHR47966">
    <property type="entry name" value="BETA-SITE APP-CLEAVING ENZYME, ISOFORM A-RELATED"/>
    <property type="match status" value="1"/>
</dbReference>
<dbReference type="PROSITE" id="PS51767">
    <property type="entry name" value="PEPTIDASE_A1"/>
    <property type="match status" value="1"/>
</dbReference>
<feature type="chain" id="PRO_5029519316" description="Peptidase A1 domain-containing protein" evidence="5">
    <location>
        <begin position="20"/>
        <end position="370"/>
    </location>
</feature>
<keyword evidence="3" id="KW-0064">Aspartyl protease</keyword>
<organism evidence="7 8">
    <name type="scientific">Perkinsus chesapeaki</name>
    <name type="common">Clam parasite</name>
    <name type="synonym">Perkinsus andrewsi</name>
    <dbReference type="NCBI Taxonomy" id="330153"/>
    <lineage>
        <taxon>Eukaryota</taxon>
        <taxon>Sar</taxon>
        <taxon>Alveolata</taxon>
        <taxon>Perkinsozoa</taxon>
        <taxon>Perkinsea</taxon>
        <taxon>Perkinsida</taxon>
        <taxon>Perkinsidae</taxon>
        <taxon>Perkinsus</taxon>
    </lineage>
</organism>
<dbReference type="Gene3D" id="2.40.70.10">
    <property type="entry name" value="Acid Proteases"/>
    <property type="match status" value="1"/>
</dbReference>
<dbReference type="GO" id="GO:0004190">
    <property type="term" value="F:aspartic-type endopeptidase activity"/>
    <property type="evidence" value="ECO:0007669"/>
    <property type="project" value="UniProtKB-KW"/>
</dbReference>
<dbReference type="PANTHER" id="PTHR47966:SF51">
    <property type="entry name" value="BETA-SITE APP-CLEAVING ENZYME, ISOFORM A-RELATED"/>
    <property type="match status" value="1"/>
</dbReference>
<name>A0A7J6N3V3_PERCH</name>
<dbReference type="SUPFAM" id="SSF50630">
    <property type="entry name" value="Acid proteases"/>
    <property type="match status" value="1"/>
</dbReference>
<keyword evidence="5" id="KW-0732">Signal</keyword>
<evidence type="ECO:0000259" key="6">
    <source>
        <dbReference type="PROSITE" id="PS51767"/>
    </source>
</evidence>
<keyword evidence="2" id="KW-0645">Protease</keyword>
<dbReference type="AlphaFoldDB" id="A0A7J6N3V3"/>
<gene>
    <name evidence="7" type="ORF">FOL47_000063</name>
</gene>